<evidence type="ECO:0000313" key="2">
    <source>
        <dbReference type="EMBL" id="ABA97934.1"/>
    </source>
</evidence>
<feature type="region of interest" description="Disordered" evidence="1">
    <location>
        <begin position="157"/>
        <end position="226"/>
    </location>
</feature>
<reference evidence="2" key="3">
    <citation type="submission" date="2006-01" db="EMBL/GenBank/DDBJ databases">
        <authorList>
            <person name="Buell R."/>
        </authorList>
    </citation>
    <scope>NUCLEOTIDE SEQUENCE</scope>
</reference>
<reference evidence="2" key="2">
    <citation type="submission" date="2005-04" db="EMBL/GenBank/DDBJ databases">
        <authorList>
            <person name="Buell C.R."/>
            <person name="Wing R.A."/>
            <person name="McCombie W.A."/>
            <person name="Ouyang S."/>
        </authorList>
    </citation>
    <scope>NUCLEOTIDE SEQUENCE</scope>
</reference>
<reference evidence="2" key="1">
    <citation type="journal article" date="2005" name="BMC Biol.">
        <title>The sequence of rice chromosomes 11 and 12, rich in disease resistance genes and recent gene duplications.</title>
        <authorList>
            <consortium name="The rice chromosomes 11 and 12 sequencing consortia"/>
        </authorList>
    </citation>
    <scope>NUCLEOTIDE SEQUENCE [LARGE SCALE GENOMIC DNA]</scope>
</reference>
<dbReference type="AlphaFoldDB" id="Q2QSL5"/>
<gene>
    <name evidence="2" type="ordered locus">LOC_Os12g23690</name>
</gene>
<feature type="compositionally biased region" description="Basic residues" evidence="1">
    <location>
        <begin position="177"/>
        <end position="186"/>
    </location>
</feature>
<proteinExistence type="predicted"/>
<name>Q2QSL5_ORYSJ</name>
<sequence length="226" mass="23276">MARARSAERGGSDPVGRPPAAAARREDAREVADEGEKKREEGECSPRCTTAKGRPTARNGGGGAPQVDDATELRRRASLGMGRTGSASIGDRGRRSSGGFLAKRGGGQGPPRPCGAEGGNGAGRRRPKWRRDAAGVGGDGGERWFAWLRRYGGGEGKWSGGRACPSGGNAGGGGGAARRRRRRLRHAAGERRRAAAMGTGVGRAGKSAGSSGWSGKRKRGARGCFI</sequence>
<organism evidence="2">
    <name type="scientific">Oryza sativa subsp. japonica</name>
    <name type="common">Rice</name>
    <dbReference type="NCBI Taxonomy" id="39947"/>
    <lineage>
        <taxon>Eukaryota</taxon>
        <taxon>Viridiplantae</taxon>
        <taxon>Streptophyta</taxon>
        <taxon>Embryophyta</taxon>
        <taxon>Tracheophyta</taxon>
        <taxon>Spermatophyta</taxon>
        <taxon>Magnoliopsida</taxon>
        <taxon>Liliopsida</taxon>
        <taxon>Poales</taxon>
        <taxon>Poaceae</taxon>
        <taxon>BOP clade</taxon>
        <taxon>Oryzoideae</taxon>
        <taxon>Oryzeae</taxon>
        <taxon>Oryzinae</taxon>
        <taxon>Oryza</taxon>
        <taxon>Oryza sativa</taxon>
    </lineage>
</organism>
<protein>
    <submittedName>
        <fullName evidence="2">Retrotransposon protein, putative, Ty3-gypsy subclass</fullName>
    </submittedName>
</protein>
<feature type="compositionally biased region" description="Basic and acidic residues" evidence="1">
    <location>
        <begin position="23"/>
        <end position="44"/>
    </location>
</feature>
<feature type="region of interest" description="Disordered" evidence="1">
    <location>
        <begin position="1"/>
        <end position="137"/>
    </location>
</feature>
<accession>Q2QSL5</accession>
<dbReference type="EMBL" id="DP000011">
    <property type="protein sequence ID" value="ABA97934.1"/>
    <property type="molecule type" value="Genomic_DNA"/>
</dbReference>
<feature type="compositionally biased region" description="Basic residues" evidence="1">
    <location>
        <begin position="215"/>
        <end position="226"/>
    </location>
</feature>
<feature type="compositionally biased region" description="Basic and acidic residues" evidence="1">
    <location>
        <begin position="1"/>
        <end position="11"/>
    </location>
</feature>
<feature type="compositionally biased region" description="Low complexity" evidence="1">
    <location>
        <begin position="204"/>
        <end position="214"/>
    </location>
</feature>
<evidence type="ECO:0000256" key="1">
    <source>
        <dbReference type="SAM" id="MobiDB-lite"/>
    </source>
</evidence>